<proteinExistence type="predicted"/>
<name>A0AAV1JCD4_9NEOP</name>
<evidence type="ECO:0000313" key="1">
    <source>
        <dbReference type="EMBL" id="CAK1546192.1"/>
    </source>
</evidence>
<protein>
    <recommendedName>
        <fullName evidence="3">Wiskott-Aldrich syndrome protein family member</fullName>
    </recommendedName>
</protein>
<dbReference type="Gene3D" id="1.20.5.340">
    <property type="match status" value="1"/>
</dbReference>
<accession>A0AAV1JCD4</accession>
<dbReference type="EMBL" id="CAVLEF010000007">
    <property type="protein sequence ID" value="CAK1546192.1"/>
    <property type="molecule type" value="Genomic_DNA"/>
</dbReference>
<dbReference type="Proteomes" id="UP001497472">
    <property type="component" value="Unassembled WGS sequence"/>
</dbReference>
<reference evidence="1 2" key="1">
    <citation type="submission" date="2023-11" db="EMBL/GenBank/DDBJ databases">
        <authorList>
            <person name="Okamura Y."/>
        </authorList>
    </citation>
    <scope>NUCLEOTIDE SEQUENCE [LARGE SCALE GENOMIC DNA]</scope>
</reference>
<evidence type="ECO:0000313" key="2">
    <source>
        <dbReference type="Proteomes" id="UP001497472"/>
    </source>
</evidence>
<gene>
    <name evidence="1" type="ORF">LNINA_LOCUS5785</name>
</gene>
<keyword evidence="2" id="KW-1185">Reference proteome</keyword>
<evidence type="ECO:0008006" key="3">
    <source>
        <dbReference type="Google" id="ProtNLM"/>
    </source>
</evidence>
<dbReference type="AlphaFoldDB" id="A0AAV1JCD4"/>
<organism evidence="1 2">
    <name type="scientific">Leptosia nina</name>
    <dbReference type="NCBI Taxonomy" id="320188"/>
    <lineage>
        <taxon>Eukaryota</taxon>
        <taxon>Metazoa</taxon>
        <taxon>Ecdysozoa</taxon>
        <taxon>Arthropoda</taxon>
        <taxon>Hexapoda</taxon>
        <taxon>Insecta</taxon>
        <taxon>Pterygota</taxon>
        <taxon>Neoptera</taxon>
        <taxon>Endopterygota</taxon>
        <taxon>Lepidoptera</taxon>
        <taxon>Glossata</taxon>
        <taxon>Ditrysia</taxon>
        <taxon>Papilionoidea</taxon>
        <taxon>Pieridae</taxon>
        <taxon>Pierinae</taxon>
        <taxon>Leptosia</taxon>
    </lineage>
</organism>
<comment type="caution">
    <text evidence="1">The sequence shown here is derived from an EMBL/GenBank/DDBJ whole genome shotgun (WGS) entry which is preliminary data.</text>
</comment>
<sequence length="155" mass="17455">MPFVERVVEPTFLSRTSLRDENGKQKVTDEELQAVTNCTLSNALRQLASLVLLAEDIFSELTGQLEVIRERSKTAQAKIETISELVEKYDPKKVPVHMIESLSNFSPRNKARGINQAKKSCVAKINYAHNKNRHLLVATRRCHLTSPIIPFLGSV</sequence>